<reference evidence="7" key="1">
    <citation type="submission" date="2021-01" db="EMBL/GenBank/DDBJ databases">
        <title>Adiantum capillus-veneris genome.</title>
        <authorList>
            <person name="Fang Y."/>
            <person name="Liao Q."/>
        </authorList>
    </citation>
    <scope>NUCLEOTIDE SEQUENCE</scope>
    <source>
        <strain evidence="7">H3</strain>
        <tissue evidence="7">Leaf</tissue>
    </source>
</reference>
<dbReference type="OrthoDB" id="1892640at2759"/>
<evidence type="ECO:0000256" key="1">
    <source>
        <dbReference type="ARBA" id="ARBA00004141"/>
    </source>
</evidence>
<organism evidence="7 8">
    <name type="scientific">Adiantum capillus-veneris</name>
    <name type="common">Maidenhair fern</name>
    <dbReference type="NCBI Taxonomy" id="13818"/>
    <lineage>
        <taxon>Eukaryota</taxon>
        <taxon>Viridiplantae</taxon>
        <taxon>Streptophyta</taxon>
        <taxon>Embryophyta</taxon>
        <taxon>Tracheophyta</taxon>
        <taxon>Polypodiopsida</taxon>
        <taxon>Polypodiidae</taxon>
        <taxon>Polypodiales</taxon>
        <taxon>Pteridineae</taxon>
        <taxon>Pteridaceae</taxon>
        <taxon>Vittarioideae</taxon>
        <taxon>Adiantum</taxon>
    </lineage>
</organism>
<name>A0A9D4ZF79_ADICA</name>
<dbReference type="EMBL" id="JABFUD020000013">
    <property type="protein sequence ID" value="KAI5071872.1"/>
    <property type="molecule type" value="Genomic_DNA"/>
</dbReference>
<accession>A0A9D4ZF79</accession>
<dbReference type="GO" id="GO:0016020">
    <property type="term" value="C:membrane"/>
    <property type="evidence" value="ECO:0007669"/>
    <property type="project" value="UniProtKB-SubCell"/>
</dbReference>
<evidence type="ECO:0000256" key="2">
    <source>
        <dbReference type="ARBA" id="ARBA00006840"/>
    </source>
</evidence>
<dbReference type="GO" id="GO:0009734">
    <property type="term" value="P:auxin-activated signaling pathway"/>
    <property type="evidence" value="ECO:0007669"/>
    <property type="project" value="InterPro"/>
</dbReference>
<comment type="subcellular location">
    <subcellularLocation>
        <location evidence="1">Membrane</location>
        <topology evidence="1">Multi-pass membrane protein</topology>
    </subcellularLocation>
</comment>
<sequence>MALSNVLIIVLNTLTFILSIPIIAIGAKHDSNDCYRFLQKPVIALGVFIMLMSIMGIVGAACKNRCLLWIYLVVMFLLIILLFIFTIFAFVVTNKTAGDIVGNKGYKEYRLGDYSTWLRRQLEKASNWEKVENCIGEGKFCSDLAEDYPVSKYSSVTSFSQADISPIQSGCCIPPSACGCTYVNATFWSPCSNTTAGTDCADYSTDESKLCYGCDSCKAGVLQNITKEWRKIAIANIVVLVFLIIVYSVGCCAFRNAKTDSYRSKPYV</sequence>
<gene>
    <name evidence="7" type="ORF">GOP47_0014123</name>
</gene>
<feature type="transmembrane region" description="Helical" evidence="6">
    <location>
        <begin position="6"/>
        <end position="25"/>
    </location>
</feature>
<dbReference type="InterPro" id="IPR044991">
    <property type="entry name" value="TET_plant"/>
</dbReference>
<protein>
    <recommendedName>
        <fullName evidence="9">Tetraspanin-8</fullName>
    </recommendedName>
</protein>
<keyword evidence="4 6" id="KW-1133">Transmembrane helix</keyword>
<evidence type="ECO:0000256" key="4">
    <source>
        <dbReference type="ARBA" id="ARBA00022989"/>
    </source>
</evidence>
<evidence type="ECO:0008006" key="9">
    <source>
        <dbReference type="Google" id="ProtNLM"/>
    </source>
</evidence>
<proteinExistence type="inferred from homology"/>
<dbReference type="PANTHER" id="PTHR32191">
    <property type="entry name" value="TETRASPANIN-8-RELATED"/>
    <property type="match status" value="1"/>
</dbReference>
<evidence type="ECO:0000256" key="5">
    <source>
        <dbReference type="ARBA" id="ARBA00023136"/>
    </source>
</evidence>
<comment type="similarity">
    <text evidence="2">Belongs to the tetraspanin (TM4SF) family.</text>
</comment>
<feature type="transmembrane region" description="Helical" evidence="6">
    <location>
        <begin position="67"/>
        <end position="92"/>
    </location>
</feature>
<evidence type="ECO:0000313" key="8">
    <source>
        <dbReference type="Proteomes" id="UP000886520"/>
    </source>
</evidence>
<keyword evidence="8" id="KW-1185">Reference proteome</keyword>
<dbReference type="AlphaFoldDB" id="A0A9D4ZF79"/>
<evidence type="ECO:0000313" key="7">
    <source>
        <dbReference type="EMBL" id="KAI5071872.1"/>
    </source>
</evidence>
<dbReference type="InterPro" id="IPR018499">
    <property type="entry name" value="Tetraspanin/Peripherin"/>
</dbReference>
<keyword evidence="3 6" id="KW-0812">Transmembrane</keyword>
<comment type="caution">
    <text evidence="7">The sequence shown here is derived from an EMBL/GenBank/DDBJ whole genome shotgun (WGS) entry which is preliminary data.</text>
</comment>
<keyword evidence="5 6" id="KW-0472">Membrane</keyword>
<feature type="transmembrane region" description="Helical" evidence="6">
    <location>
        <begin position="37"/>
        <end position="61"/>
    </location>
</feature>
<dbReference type="Proteomes" id="UP000886520">
    <property type="component" value="Chromosome 13"/>
</dbReference>
<feature type="transmembrane region" description="Helical" evidence="6">
    <location>
        <begin position="232"/>
        <end position="250"/>
    </location>
</feature>
<evidence type="ECO:0000256" key="3">
    <source>
        <dbReference type="ARBA" id="ARBA00022692"/>
    </source>
</evidence>
<dbReference type="Pfam" id="PF00335">
    <property type="entry name" value="Tetraspanin"/>
    <property type="match status" value="1"/>
</dbReference>
<evidence type="ECO:0000256" key="6">
    <source>
        <dbReference type="SAM" id="Phobius"/>
    </source>
</evidence>